<accession>A0A0W8DJS4</accession>
<sequence length="105" mass="12039">MIRQIMNGIEAHLSTPMPTVIDEPHAIKLFNIGYEVLRLKPGKRKRRTGQLKLSTVLRLVRQNDQDQERDHQPTSKPRKRPIRISDGVHSARDDAVEAPKQVDSI</sequence>
<evidence type="ECO:0000256" key="1">
    <source>
        <dbReference type="SAM" id="MobiDB-lite"/>
    </source>
</evidence>
<dbReference type="AlphaFoldDB" id="A0A0W8DJS4"/>
<feature type="compositionally biased region" description="Basic and acidic residues" evidence="1">
    <location>
        <begin position="62"/>
        <end position="73"/>
    </location>
</feature>
<dbReference type="EMBL" id="LNFP01000162">
    <property type="protein sequence ID" value="KUF96453.1"/>
    <property type="molecule type" value="Genomic_DNA"/>
</dbReference>
<gene>
    <name evidence="2" type="ORF">AM588_10007530</name>
</gene>
<evidence type="ECO:0000313" key="2">
    <source>
        <dbReference type="EMBL" id="KUF96453.1"/>
    </source>
</evidence>
<feature type="region of interest" description="Disordered" evidence="1">
    <location>
        <begin position="62"/>
        <end position="105"/>
    </location>
</feature>
<name>A0A0W8DJS4_PHYNI</name>
<comment type="caution">
    <text evidence="2">The sequence shown here is derived from an EMBL/GenBank/DDBJ whole genome shotgun (WGS) entry which is preliminary data.</text>
</comment>
<proteinExistence type="predicted"/>
<reference evidence="2 3" key="1">
    <citation type="submission" date="2015-11" db="EMBL/GenBank/DDBJ databases">
        <title>Genomes and virulence difference between two physiological races of Phytophthora nicotianae.</title>
        <authorList>
            <person name="Liu H."/>
            <person name="Ma X."/>
            <person name="Yu H."/>
            <person name="Fang D."/>
            <person name="Li Y."/>
            <person name="Wang X."/>
            <person name="Wang W."/>
            <person name="Dong Y."/>
            <person name="Xiao B."/>
        </authorList>
    </citation>
    <scope>NUCLEOTIDE SEQUENCE [LARGE SCALE GENOMIC DNA]</scope>
    <source>
        <strain evidence="3">race 1</strain>
    </source>
</reference>
<evidence type="ECO:0000313" key="3">
    <source>
        <dbReference type="Proteomes" id="UP000054636"/>
    </source>
</evidence>
<organism evidence="2 3">
    <name type="scientific">Phytophthora nicotianae</name>
    <name type="common">Potato buckeye rot agent</name>
    <name type="synonym">Phytophthora parasitica</name>
    <dbReference type="NCBI Taxonomy" id="4792"/>
    <lineage>
        <taxon>Eukaryota</taxon>
        <taxon>Sar</taxon>
        <taxon>Stramenopiles</taxon>
        <taxon>Oomycota</taxon>
        <taxon>Peronosporomycetes</taxon>
        <taxon>Peronosporales</taxon>
        <taxon>Peronosporaceae</taxon>
        <taxon>Phytophthora</taxon>
    </lineage>
</organism>
<dbReference type="Proteomes" id="UP000054636">
    <property type="component" value="Unassembled WGS sequence"/>
</dbReference>
<protein>
    <submittedName>
        <fullName evidence="2">Testis-expressed sequence 9 protein</fullName>
    </submittedName>
</protein>